<accession>A0AAN7HJS1</accession>
<organism evidence="2 3">
    <name type="scientific">Corynascus novoguineensis</name>
    <dbReference type="NCBI Taxonomy" id="1126955"/>
    <lineage>
        <taxon>Eukaryota</taxon>
        <taxon>Fungi</taxon>
        <taxon>Dikarya</taxon>
        <taxon>Ascomycota</taxon>
        <taxon>Pezizomycotina</taxon>
        <taxon>Sordariomycetes</taxon>
        <taxon>Sordariomycetidae</taxon>
        <taxon>Sordariales</taxon>
        <taxon>Chaetomiaceae</taxon>
        <taxon>Corynascus</taxon>
    </lineage>
</organism>
<dbReference type="SUPFAM" id="SSF53335">
    <property type="entry name" value="S-adenosyl-L-methionine-dependent methyltransferases"/>
    <property type="match status" value="1"/>
</dbReference>
<dbReference type="PANTHER" id="PTHR43591">
    <property type="entry name" value="METHYLTRANSFERASE"/>
    <property type="match status" value="1"/>
</dbReference>
<dbReference type="Proteomes" id="UP001303647">
    <property type="component" value="Unassembled WGS sequence"/>
</dbReference>
<dbReference type="AlphaFoldDB" id="A0AAN7HJS1"/>
<dbReference type="Pfam" id="PF13489">
    <property type="entry name" value="Methyltransf_23"/>
    <property type="match status" value="1"/>
</dbReference>
<evidence type="ECO:0000256" key="1">
    <source>
        <dbReference type="ARBA" id="ARBA00038158"/>
    </source>
</evidence>
<dbReference type="EMBL" id="MU857730">
    <property type="protein sequence ID" value="KAK4244640.1"/>
    <property type="molecule type" value="Genomic_DNA"/>
</dbReference>
<dbReference type="GO" id="GO:0008168">
    <property type="term" value="F:methyltransferase activity"/>
    <property type="evidence" value="ECO:0007669"/>
    <property type="project" value="UniProtKB-KW"/>
</dbReference>
<dbReference type="InterPro" id="IPR029063">
    <property type="entry name" value="SAM-dependent_MTases_sf"/>
</dbReference>
<comment type="caution">
    <text evidence="2">The sequence shown here is derived from an EMBL/GenBank/DDBJ whole genome shotgun (WGS) entry which is preliminary data.</text>
</comment>
<proteinExistence type="inferred from homology"/>
<keyword evidence="3" id="KW-1185">Reference proteome</keyword>
<protein>
    <submittedName>
        <fullName evidence="2">S-adenosyl-L-methionine-dependent methyltransferase</fullName>
    </submittedName>
</protein>
<evidence type="ECO:0000313" key="2">
    <source>
        <dbReference type="EMBL" id="KAK4244640.1"/>
    </source>
</evidence>
<reference evidence="2" key="1">
    <citation type="journal article" date="2023" name="Mol. Phylogenet. Evol.">
        <title>Genome-scale phylogeny and comparative genomics of the fungal order Sordariales.</title>
        <authorList>
            <person name="Hensen N."/>
            <person name="Bonometti L."/>
            <person name="Westerberg I."/>
            <person name="Brannstrom I.O."/>
            <person name="Guillou S."/>
            <person name="Cros-Aarteil S."/>
            <person name="Calhoun S."/>
            <person name="Haridas S."/>
            <person name="Kuo A."/>
            <person name="Mondo S."/>
            <person name="Pangilinan J."/>
            <person name="Riley R."/>
            <person name="LaButti K."/>
            <person name="Andreopoulos B."/>
            <person name="Lipzen A."/>
            <person name="Chen C."/>
            <person name="Yan M."/>
            <person name="Daum C."/>
            <person name="Ng V."/>
            <person name="Clum A."/>
            <person name="Steindorff A."/>
            <person name="Ohm R.A."/>
            <person name="Martin F."/>
            <person name="Silar P."/>
            <person name="Natvig D.O."/>
            <person name="Lalanne C."/>
            <person name="Gautier V."/>
            <person name="Ament-Velasquez S.L."/>
            <person name="Kruys A."/>
            <person name="Hutchinson M.I."/>
            <person name="Powell A.J."/>
            <person name="Barry K."/>
            <person name="Miller A.N."/>
            <person name="Grigoriev I.V."/>
            <person name="Debuchy R."/>
            <person name="Gladieux P."/>
            <person name="Hiltunen Thoren M."/>
            <person name="Johannesson H."/>
        </authorList>
    </citation>
    <scope>NUCLEOTIDE SEQUENCE</scope>
    <source>
        <strain evidence="2">CBS 359.72</strain>
    </source>
</reference>
<evidence type="ECO:0000313" key="3">
    <source>
        <dbReference type="Proteomes" id="UP001303647"/>
    </source>
</evidence>
<dbReference type="Gene3D" id="3.40.50.150">
    <property type="entry name" value="Vaccinia Virus protein VP39"/>
    <property type="match status" value="1"/>
</dbReference>
<name>A0AAN7HJS1_9PEZI</name>
<comment type="similarity">
    <text evidence="1">Belongs to the methyltransferase superfamily. LaeA methyltransferase family.</text>
</comment>
<keyword evidence="2" id="KW-0808">Transferase</keyword>
<dbReference type="GO" id="GO:0032259">
    <property type="term" value="P:methylation"/>
    <property type="evidence" value="ECO:0007669"/>
    <property type="project" value="UniProtKB-KW"/>
</dbReference>
<keyword evidence="2" id="KW-0489">Methyltransferase</keyword>
<dbReference type="CDD" id="cd02440">
    <property type="entry name" value="AdoMet_MTases"/>
    <property type="match status" value="1"/>
</dbReference>
<gene>
    <name evidence="2" type="ORF">C7999DRAFT_43744</name>
</gene>
<dbReference type="PANTHER" id="PTHR43591:SF10">
    <property type="entry name" value="ABC TRANSMEMBRANE TYPE-1 DOMAIN-CONTAINING PROTEIN-RELATED"/>
    <property type="match status" value="1"/>
</dbReference>
<reference evidence="2" key="2">
    <citation type="submission" date="2023-05" db="EMBL/GenBank/DDBJ databases">
        <authorList>
            <consortium name="Lawrence Berkeley National Laboratory"/>
            <person name="Steindorff A."/>
            <person name="Hensen N."/>
            <person name="Bonometti L."/>
            <person name="Westerberg I."/>
            <person name="Brannstrom I.O."/>
            <person name="Guillou S."/>
            <person name="Cros-Aarteil S."/>
            <person name="Calhoun S."/>
            <person name="Haridas S."/>
            <person name="Kuo A."/>
            <person name="Mondo S."/>
            <person name="Pangilinan J."/>
            <person name="Riley R."/>
            <person name="Labutti K."/>
            <person name="Andreopoulos B."/>
            <person name="Lipzen A."/>
            <person name="Chen C."/>
            <person name="Yanf M."/>
            <person name="Daum C."/>
            <person name="Ng V."/>
            <person name="Clum A."/>
            <person name="Ohm R."/>
            <person name="Martin F."/>
            <person name="Silar P."/>
            <person name="Natvig D."/>
            <person name="Lalanne C."/>
            <person name="Gautier V."/>
            <person name="Ament-Velasquez S.L."/>
            <person name="Kruys A."/>
            <person name="Hutchinson M.I."/>
            <person name="Powell A.J."/>
            <person name="Barry K."/>
            <person name="Miller A.N."/>
            <person name="Grigoriev I.V."/>
            <person name="Debuchy R."/>
            <person name="Gladieux P."/>
            <person name="Thoren M.H."/>
            <person name="Johannesson H."/>
        </authorList>
    </citation>
    <scope>NUCLEOTIDE SEQUENCE</scope>
    <source>
        <strain evidence="2">CBS 359.72</strain>
    </source>
</reference>
<sequence>MTEAEANIEVDETVGEVDSVIGDDVSAFTASITSSILNYPVENGRRYHAFRAGVYCLPNDELEQDRLDLSHALMTLGIGDKLFLAPIDTEKTQRILDIGTGTGIWSMSMGDEYPHATVLGNDLSAIQPPWVPPNVKFEIDDVECPWVYEAPFDFIFCRYMAAAILDWPALVQNAYNNLKPGGWAEFEDFDLQYYSEDGSLKPDSKIIFWINTLLEAARQIGREPCPGPKLEGWVKDAGFTNVTHHRFRFPLGTWPKDPKMKQVGMYNITQVLTGLEGFSLRLYCDVLGWQTDEVLVLLAQVRSELKDPKIHAQFDFHVVYGQKKQD</sequence>